<evidence type="ECO:0000313" key="1">
    <source>
        <dbReference type="EMBL" id="EHO48094.1"/>
    </source>
</evidence>
<sequence>MKKNKIIGVGINRFGLRLLPGMKFLILTQLNPPFMVFMMMDLSKVTEKIRQVCVFMI</sequence>
<dbReference type="AlphaFoldDB" id="H1LJX8"/>
<dbReference type="HOGENOM" id="CLU_2991028_0_0_9"/>
<name>H1LJX8_9LACO</name>
<gene>
    <name evidence="1" type="ORF">HMPREF9104_02921</name>
</gene>
<accession>H1LJX8</accession>
<comment type="caution">
    <text evidence="1">The sequence shown here is derived from an EMBL/GenBank/DDBJ whole genome shotgun (WGS) entry which is preliminary data.</text>
</comment>
<dbReference type="Proteomes" id="UP000005025">
    <property type="component" value="Unassembled WGS sequence"/>
</dbReference>
<dbReference type="EMBL" id="AGRJ01000247">
    <property type="protein sequence ID" value="EHO48094.1"/>
    <property type="molecule type" value="Genomic_DNA"/>
</dbReference>
<proteinExistence type="predicted"/>
<evidence type="ECO:0000313" key="2">
    <source>
        <dbReference type="Proteomes" id="UP000005025"/>
    </source>
</evidence>
<protein>
    <submittedName>
        <fullName evidence="1">Uncharacterized protein</fullName>
    </submittedName>
</protein>
<dbReference type="STRING" id="797516.HMPREF9104_02921"/>
<reference evidence="1 2" key="1">
    <citation type="submission" date="2011-09" db="EMBL/GenBank/DDBJ databases">
        <authorList>
            <person name="Weinstock G."/>
            <person name="Sodergren E."/>
            <person name="Clifton S."/>
            <person name="Fulton L."/>
            <person name="Fulton B."/>
            <person name="Courtney L."/>
            <person name="Fronick C."/>
            <person name="Harrison M."/>
            <person name="Strong C."/>
            <person name="Farmer C."/>
            <person name="Delahaunty K."/>
            <person name="Markovic C."/>
            <person name="Hall O."/>
            <person name="Minx P."/>
            <person name="Tomlinson C."/>
            <person name="Mitreva M."/>
            <person name="Hou S."/>
            <person name="Chen J."/>
            <person name="Wollam A."/>
            <person name="Pepin K.H."/>
            <person name="Johnson M."/>
            <person name="Bhonagiri V."/>
            <person name="Zhang X."/>
            <person name="Suruliraj S."/>
            <person name="Warren W."/>
            <person name="Chinwalla A."/>
            <person name="Mardis E.R."/>
            <person name="Wilson R.K."/>
        </authorList>
    </citation>
    <scope>NUCLEOTIDE SEQUENCE [LARGE SCALE GENOMIC DNA]</scope>
    <source>
        <strain evidence="1 2">F0435</strain>
    </source>
</reference>
<organism evidence="1 2">
    <name type="scientific">Lentilactobacillus kisonensis F0435</name>
    <dbReference type="NCBI Taxonomy" id="797516"/>
    <lineage>
        <taxon>Bacteria</taxon>
        <taxon>Bacillati</taxon>
        <taxon>Bacillota</taxon>
        <taxon>Bacilli</taxon>
        <taxon>Lactobacillales</taxon>
        <taxon>Lactobacillaceae</taxon>
        <taxon>Lentilactobacillus</taxon>
    </lineage>
</organism>